<dbReference type="SUPFAM" id="SSF47413">
    <property type="entry name" value="lambda repressor-like DNA-binding domains"/>
    <property type="match status" value="1"/>
</dbReference>
<dbReference type="AlphaFoldDB" id="A0A9D2LZB2"/>
<evidence type="ECO:0000259" key="1">
    <source>
        <dbReference type="PROSITE" id="PS50943"/>
    </source>
</evidence>
<sequence length="79" mass="9012">MEQKLRRNTTLGDNLRRLRKAAGLTQAMAVAQLQLLGFDISREILSQTENGRYNVPVSLLKALKQIYKVPSYDDFFQGI</sequence>
<dbReference type="Proteomes" id="UP000824214">
    <property type="component" value="Unassembled WGS sequence"/>
</dbReference>
<protein>
    <submittedName>
        <fullName evidence="2">Helix-turn-helix domain-containing protein</fullName>
    </submittedName>
</protein>
<dbReference type="EMBL" id="DWXZ01000114">
    <property type="protein sequence ID" value="HJB37493.1"/>
    <property type="molecule type" value="Genomic_DNA"/>
</dbReference>
<dbReference type="Pfam" id="PF13560">
    <property type="entry name" value="HTH_31"/>
    <property type="match status" value="1"/>
</dbReference>
<name>A0A9D2LZB2_9FIRM</name>
<dbReference type="Gene3D" id="1.10.260.40">
    <property type="entry name" value="lambda repressor-like DNA-binding domains"/>
    <property type="match status" value="1"/>
</dbReference>
<proteinExistence type="predicted"/>
<feature type="domain" description="HTH cro/C1-type" evidence="1">
    <location>
        <begin position="15"/>
        <end position="75"/>
    </location>
</feature>
<dbReference type="PROSITE" id="PS50943">
    <property type="entry name" value="HTH_CROC1"/>
    <property type="match status" value="1"/>
</dbReference>
<dbReference type="GO" id="GO:0003677">
    <property type="term" value="F:DNA binding"/>
    <property type="evidence" value="ECO:0007669"/>
    <property type="project" value="InterPro"/>
</dbReference>
<evidence type="ECO:0000313" key="2">
    <source>
        <dbReference type="EMBL" id="HJB37493.1"/>
    </source>
</evidence>
<accession>A0A9D2LZB2</accession>
<reference evidence="2" key="2">
    <citation type="submission" date="2021-04" db="EMBL/GenBank/DDBJ databases">
        <authorList>
            <person name="Gilroy R."/>
        </authorList>
    </citation>
    <scope>NUCLEOTIDE SEQUENCE</scope>
    <source>
        <strain evidence="2">ChiBcolR8-3208</strain>
    </source>
</reference>
<comment type="caution">
    <text evidence="2">The sequence shown here is derived from an EMBL/GenBank/DDBJ whole genome shotgun (WGS) entry which is preliminary data.</text>
</comment>
<dbReference type="InterPro" id="IPR010982">
    <property type="entry name" value="Lambda_DNA-bd_dom_sf"/>
</dbReference>
<dbReference type="InterPro" id="IPR001387">
    <property type="entry name" value="Cro/C1-type_HTH"/>
</dbReference>
<gene>
    <name evidence="2" type="ORF">H9942_05435</name>
</gene>
<dbReference type="CDD" id="cd00093">
    <property type="entry name" value="HTH_XRE"/>
    <property type="match status" value="1"/>
</dbReference>
<organism evidence="2 3">
    <name type="scientific">Candidatus Acutalibacter ornithocaccae</name>
    <dbReference type="NCBI Taxonomy" id="2838416"/>
    <lineage>
        <taxon>Bacteria</taxon>
        <taxon>Bacillati</taxon>
        <taxon>Bacillota</taxon>
        <taxon>Clostridia</taxon>
        <taxon>Eubacteriales</taxon>
        <taxon>Acutalibacteraceae</taxon>
        <taxon>Acutalibacter</taxon>
    </lineage>
</organism>
<evidence type="ECO:0000313" key="3">
    <source>
        <dbReference type="Proteomes" id="UP000824214"/>
    </source>
</evidence>
<reference evidence="2" key="1">
    <citation type="journal article" date="2021" name="PeerJ">
        <title>Extensive microbial diversity within the chicken gut microbiome revealed by metagenomics and culture.</title>
        <authorList>
            <person name="Gilroy R."/>
            <person name="Ravi A."/>
            <person name="Getino M."/>
            <person name="Pursley I."/>
            <person name="Horton D.L."/>
            <person name="Alikhan N.F."/>
            <person name="Baker D."/>
            <person name="Gharbi K."/>
            <person name="Hall N."/>
            <person name="Watson M."/>
            <person name="Adriaenssens E.M."/>
            <person name="Foster-Nyarko E."/>
            <person name="Jarju S."/>
            <person name="Secka A."/>
            <person name="Antonio M."/>
            <person name="Oren A."/>
            <person name="Chaudhuri R.R."/>
            <person name="La Ragione R."/>
            <person name="Hildebrand F."/>
            <person name="Pallen M.J."/>
        </authorList>
    </citation>
    <scope>NUCLEOTIDE SEQUENCE</scope>
    <source>
        <strain evidence="2">ChiBcolR8-3208</strain>
    </source>
</reference>